<dbReference type="Pfam" id="PF08659">
    <property type="entry name" value="KR"/>
    <property type="match status" value="1"/>
</dbReference>
<evidence type="ECO:0000259" key="10">
    <source>
        <dbReference type="PROSITE" id="PS52004"/>
    </source>
</evidence>
<evidence type="ECO:0000313" key="12">
    <source>
        <dbReference type="EMBL" id="PTQ59113.1"/>
    </source>
</evidence>
<accession>A0A2T5GIH3</accession>
<feature type="domain" description="PKS/mFAS DH" evidence="11">
    <location>
        <begin position="1384"/>
        <end position="1663"/>
    </location>
</feature>
<dbReference type="InterPro" id="IPR057326">
    <property type="entry name" value="KR_dom"/>
</dbReference>
<dbReference type="InterPro" id="IPR016036">
    <property type="entry name" value="Malonyl_transacylase_ACP-bd"/>
</dbReference>
<dbReference type="Proteomes" id="UP000244189">
    <property type="component" value="Unassembled WGS sequence"/>
</dbReference>
<dbReference type="InterPro" id="IPR020806">
    <property type="entry name" value="PKS_PP-bd"/>
</dbReference>
<dbReference type="Gene3D" id="3.40.50.720">
    <property type="entry name" value="NAD(P)-binding Rossmann-like Domain"/>
    <property type="match status" value="1"/>
</dbReference>
<dbReference type="SMART" id="SM00823">
    <property type="entry name" value="PKS_PP"/>
    <property type="match status" value="1"/>
</dbReference>
<dbReference type="InterPro" id="IPR020807">
    <property type="entry name" value="PKS_DH"/>
</dbReference>
<feature type="domain" description="Carrier" evidence="9">
    <location>
        <begin position="1752"/>
        <end position="1827"/>
    </location>
</feature>
<evidence type="ECO:0000256" key="1">
    <source>
        <dbReference type="ARBA" id="ARBA00022450"/>
    </source>
</evidence>
<dbReference type="InterPro" id="IPR049552">
    <property type="entry name" value="PKS_DH_N"/>
</dbReference>
<dbReference type="GO" id="GO:0071770">
    <property type="term" value="P:DIM/DIP cell wall layer assembly"/>
    <property type="evidence" value="ECO:0007669"/>
    <property type="project" value="TreeGrafter"/>
</dbReference>
<keyword evidence="3 12" id="KW-0808">Transferase</keyword>
<dbReference type="SUPFAM" id="SSF47336">
    <property type="entry name" value="ACP-like"/>
    <property type="match status" value="1"/>
</dbReference>
<keyword evidence="13" id="KW-1185">Reference proteome</keyword>
<dbReference type="CDD" id="cd08953">
    <property type="entry name" value="KR_2_SDR_x"/>
    <property type="match status" value="1"/>
</dbReference>
<dbReference type="Gene3D" id="3.30.70.250">
    <property type="entry name" value="Malonyl-CoA ACP transacylase, ACP-binding"/>
    <property type="match status" value="1"/>
</dbReference>
<dbReference type="InterPro" id="IPR018201">
    <property type="entry name" value="Ketoacyl_synth_AS"/>
</dbReference>
<keyword evidence="1" id="KW-0596">Phosphopantetheine</keyword>
<evidence type="ECO:0000256" key="4">
    <source>
        <dbReference type="ARBA" id="ARBA00022832"/>
    </source>
</evidence>
<dbReference type="CDD" id="cd00833">
    <property type="entry name" value="PKS"/>
    <property type="match status" value="1"/>
</dbReference>
<evidence type="ECO:0000256" key="7">
    <source>
        <dbReference type="PROSITE-ProRule" id="PRU01363"/>
    </source>
</evidence>
<dbReference type="GO" id="GO:0031177">
    <property type="term" value="F:phosphopantetheine binding"/>
    <property type="evidence" value="ECO:0007669"/>
    <property type="project" value="InterPro"/>
</dbReference>
<evidence type="ECO:0000256" key="8">
    <source>
        <dbReference type="SAM" id="MobiDB-lite"/>
    </source>
</evidence>
<dbReference type="PROSITE" id="PS52004">
    <property type="entry name" value="KS3_2"/>
    <property type="match status" value="1"/>
</dbReference>
<feature type="region of interest" description="Disordered" evidence="8">
    <location>
        <begin position="1671"/>
        <end position="1690"/>
    </location>
</feature>
<dbReference type="SUPFAM" id="SSF53901">
    <property type="entry name" value="Thiolase-like"/>
    <property type="match status" value="1"/>
</dbReference>
<dbReference type="Pfam" id="PF00975">
    <property type="entry name" value="Thioesterase"/>
    <property type="match status" value="1"/>
</dbReference>
<dbReference type="InterPro" id="IPR014043">
    <property type="entry name" value="Acyl_transferase_dom"/>
</dbReference>
<dbReference type="InterPro" id="IPR001227">
    <property type="entry name" value="Ac_transferase_dom_sf"/>
</dbReference>
<reference evidence="12 13" key="1">
    <citation type="submission" date="2018-04" db="EMBL/GenBank/DDBJ databases">
        <title>Genomic Encyclopedia of Type Strains, Phase III (KMG-III): the genomes of soil and plant-associated and newly described type strains.</title>
        <authorList>
            <person name="Whitman W."/>
        </authorList>
    </citation>
    <scope>NUCLEOTIDE SEQUENCE [LARGE SCALE GENOMIC DNA]</scope>
    <source>
        <strain evidence="12 13">MA101b</strain>
    </source>
</reference>
<dbReference type="Pfam" id="PF00550">
    <property type="entry name" value="PP-binding"/>
    <property type="match status" value="1"/>
</dbReference>
<dbReference type="SMART" id="SM00826">
    <property type="entry name" value="PKS_DH"/>
    <property type="match status" value="1"/>
</dbReference>
<keyword evidence="6" id="KW-0511">Multifunctional enzyme</keyword>
<dbReference type="SMART" id="SM00825">
    <property type="entry name" value="PKS_KS"/>
    <property type="match status" value="1"/>
</dbReference>
<dbReference type="InterPro" id="IPR049551">
    <property type="entry name" value="PKS_DH_C"/>
</dbReference>
<evidence type="ECO:0000256" key="5">
    <source>
        <dbReference type="ARBA" id="ARBA00023098"/>
    </source>
</evidence>
<dbReference type="FunFam" id="3.40.47.10:FF:000042">
    <property type="entry name" value="Polyketide synthase Pks13"/>
    <property type="match status" value="1"/>
</dbReference>
<feature type="region of interest" description="Disordered" evidence="8">
    <location>
        <begin position="1733"/>
        <end position="1752"/>
    </location>
</feature>
<dbReference type="Pfam" id="PF00109">
    <property type="entry name" value="ketoacyl-synt"/>
    <property type="match status" value="1"/>
</dbReference>
<dbReference type="RefSeq" id="WP_107959374.1">
    <property type="nucleotide sequence ID" value="NZ_QAOG01000006.1"/>
</dbReference>
<dbReference type="Pfam" id="PF22621">
    <property type="entry name" value="CurL-like_PKS_C"/>
    <property type="match status" value="1"/>
</dbReference>
<dbReference type="InterPro" id="IPR049490">
    <property type="entry name" value="C883_1060-like_KR_N"/>
</dbReference>
<dbReference type="Pfam" id="PF21394">
    <property type="entry name" value="Beta-ketacyl_N"/>
    <property type="match status" value="1"/>
</dbReference>
<dbReference type="PANTHER" id="PTHR43775">
    <property type="entry name" value="FATTY ACID SYNTHASE"/>
    <property type="match status" value="1"/>
</dbReference>
<keyword evidence="5" id="KW-0443">Lipid metabolism</keyword>
<dbReference type="SUPFAM" id="SSF52151">
    <property type="entry name" value="FabD/lysophospholipase-like"/>
    <property type="match status" value="1"/>
</dbReference>
<dbReference type="PROSITE" id="PS52019">
    <property type="entry name" value="PKS_MFAS_DH"/>
    <property type="match status" value="1"/>
</dbReference>
<dbReference type="Gene3D" id="3.10.129.110">
    <property type="entry name" value="Polyketide synthase dehydratase"/>
    <property type="match status" value="1"/>
</dbReference>
<dbReference type="Gene3D" id="3.40.366.10">
    <property type="entry name" value="Malonyl-Coenzyme A Acyl Carrier Protein, domain 2"/>
    <property type="match status" value="1"/>
</dbReference>
<dbReference type="Gene3D" id="1.10.1200.10">
    <property type="entry name" value="ACP-like"/>
    <property type="match status" value="1"/>
</dbReference>
<dbReference type="InterPro" id="IPR013968">
    <property type="entry name" value="PKS_KR"/>
</dbReference>
<evidence type="ECO:0000259" key="11">
    <source>
        <dbReference type="PROSITE" id="PS52019"/>
    </source>
</evidence>
<name>A0A2T5GIH3_9SPHN</name>
<organism evidence="12 13">
    <name type="scientific">Sphingomonas aurantiaca</name>
    <dbReference type="NCBI Taxonomy" id="185949"/>
    <lineage>
        <taxon>Bacteria</taxon>
        <taxon>Pseudomonadati</taxon>
        <taxon>Pseudomonadota</taxon>
        <taxon>Alphaproteobacteria</taxon>
        <taxon>Sphingomonadales</taxon>
        <taxon>Sphingomonadaceae</taxon>
        <taxon>Sphingomonas</taxon>
    </lineage>
</organism>
<dbReference type="SMART" id="SM00827">
    <property type="entry name" value="PKS_AT"/>
    <property type="match status" value="1"/>
</dbReference>
<dbReference type="GO" id="GO:0004312">
    <property type="term" value="F:fatty acid synthase activity"/>
    <property type="evidence" value="ECO:0007669"/>
    <property type="project" value="TreeGrafter"/>
</dbReference>
<dbReference type="InterPro" id="IPR001031">
    <property type="entry name" value="Thioesterase"/>
</dbReference>
<feature type="compositionally biased region" description="Polar residues" evidence="8">
    <location>
        <begin position="1678"/>
        <end position="1690"/>
    </location>
</feature>
<evidence type="ECO:0000256" key="6">
    <source>
        <dbReference type="ARBA" id="ARBA00023268"/>
    </source>
</evidence>
<dbReference type="SUPFAM" id="SSF55048">
    <property type="entry name" value="Probable ACP-binding domain of malonyl-CoA ACP transacylase"/>
    <property type="match status" value="1"/>
</dbReference>
<feature type="domain" description="Ketosynthase family 3 (KS3)" evidence="10">
    <location>
        <begin position="16"/>
        <end position="445"/>
    </location>
</feature>
<dbReference type="PANTHER" id="PTHR43775:SF37">
    <property type="entry name" value="SI:DKEY-61P9.11"/>
    <property type="match status" value="1"/>
</dbReference>
<dbReference type="GO" id="GO:0005737">
    <property type="term" value="C:cytoplasm"/>
    <property type="evidence" value="ECO:0007669"/>
    <property type="project" value="TreeGrafter"/>
</dbReference>
<feature type="region of interest" description="C-terminal hotdog fold" evidence="7">
    <location>
        <begin position="1520"/>
        <end position="1663"/>
    </location>
</feature>
<protein>
    <submittedName>
        <fullName evidence="12">Acyl transferase domain-containing protein</fullName>
    </submittedName>
</protein>
<dbReference type="InterPro" id="IPR014030">
    <property type="entry name" value="Ketoacyl_synth_N"/>
</dbReference>
<evidence type="ECO:0000256" key="2">
    <source>
        <dbReference type="ARBA" id="ARBA00022553"/>
    </source>
</evidence>
<feature type="region of interest" description="N-terminal hotdog fold" evidence="7">
    <location>
        <begin position="1384"/>
        <end position="1509"/>
    </location>
</feature>
<dbReference type="InterPro" id="IPR016035">
    <property type="entry name" value="Acyl_Trfase/lysoPLipase"/>
</dbReference>
<proteinExistence type="predicted"/>
<keyword evidence="4" id="KW-0276">Fatty acid metabolism</keyword>
<dbReference type="PROSITE" id="PS00606">
    <property type="entry name" value="KS3_1"/>
    <property type="match status" value="1"/>
</dbReference>
<dbReference type="InterPro" id="IPR042104">
    <property type="entry name" value="PKS_dehydratase_sf"/>
</dbReference>
<dbReference type="Gene3D" id="3.40.47.10">
    <property type="match status" value="1"/>
</dbReference>
<evidence type="ECO:0000313" key="13">
    <source>
        <dbReference type="Proteomes" id="UP000244189"/>
    </source>
</evidence>
<dbReference type="GO" id="GO:0006633">
    <property type="term" value="P:fatty acid biosynthetic process"/>
    <property type="evidence" value="ECO:0007669"/>
    <property type="project" value="InterPro"/>
</dbReference>
<feature type="active site" description="Proton donor; for dehydratase activity" evidence="7">
    <location>
        <position position="1578"/>
    </location>
</feature>
<feature type="region of interest" description="Disordered" evidence="8">
    <location>
        <begin position="2139"/>
        <end position="2168"/>
    </location>
</feature>
<dbReference type="InterPro" id="IPR020841">
    <property type="entry name" value="PKS_Beta-ketoAc_synthase_dom"/>
</dbReference>
<dbReference type="PROSITE" id="PS50075">
    <property type="entry name" value="CARRIER"/>
    <property type="match status" value="1"/>
</dbReference>
<dbReference type="InterPro" id="IPR016039">
    <property type="entry name" value="Thiolase-like"/>
</dbReference>
<dbReference type="Pfam" id="PF02801">
    <property type="entry name" value="Ketoacyl-synt_C"/>
    <property type="match status" value="1"/>
</dbReference>
<dbReference type="GO" id="GO:0004315">
    <property type="term" value="F:3-oxoacyl-[acyl-carrier-protein] synthase activity"/>
    <property type="evidence" value="ECO:0007669"/>
    <property type="project" value="InterPro"/>
</dbReference>
<dbReference type="InterPro" id="IPR036736">
    <property type="entry name" value="ACP-like_sf"/>
</dbReference>
<dbReference type="InterPro" id="IPR050091">
    <property type="entry name" value="PKS_NRPS_Biosynth_Enz"/>
</dbReference>
<dbReference type="Gene3D" id="3.40.50.1820">
    <property type="entry name" value="alpha/beta hydrolase"/>
    <property type="match status" value="1"/>
</dbReference>
<comment type="caution">
    <text evidence="12">The sequence shown here is derived from an EMBL/GenBank/DDBJ whole genome shotgun (WGS) entry which is preliminary data.</text>
</comment>
<evidence type="ECO:0000259" key="9">
    <source>
        <dbReference type="PROSITE" id="PS50075"/>
    </source>
</evidence>
<dbReference type="Gene3D" id="3.30.70.3290">
    <property type="match status" value="1"/>
</dbReference>
<dbReference type="Pfam" id="PF00698">
    <property type="entry name" value="Acyl_transf_1"/>
    <property type="match status" value="1"/>
</dbReference>
<dbReference type="InterPro" id="IPR029058">
    <property type="entry name" value="AB_hydrolase_fold"/>
</dbReference>
<keyword evidence="2" id="KW-0597">Phosphoprotein</keyword>
<dbReference type="EMBL" id="QAOG01000006">
    <property type="protein sequence ID" value="PTQ59113.1"/>
    <property type="molecule type" value="Genomic_DNA"/>
</dbReference>
<dbReference type="InterPro" id="IPR049900">
    <property type="entry name" value="PKS_mFAS_DH"/>
</dbReference>
<dbReference type="InterPro" id="IPR036291">
    <property type="entry name" value="NAD(P)-bd_dom_sf"/>
</dbReference>
<dbReference type="Pfam" id="PF21089">
    <property type="entry name" value="PKS_DH_N"/>
    <property type="match status" value="1"/>
</dbReference>
<dbReference type="Pfam" id="PF14765">
    <property type="entry name" value="PS-DH"/>
    <property type="match status" value="1"/>
</dbReference>
<dbReference type="SMART" id="SM00822">
    <property type="entry name" value="PKS_KR"/>
    <property type="match status" value="1"/>
</dbReference>
<gene>
    <name evidence="12" type="ORF">C8J26_3440</name>
</gene>
<dbReference type="InterPro" id="IPR009081">
    <property type="entry name" value="PP-bd_ACP"/>
</dbReference>
<dbReference type="SUPFAM" id="SSF51735">
    <property type="entry name" value="NAD(P)-binding Rossmann-fold domains"/>
    <property type="match status" value="2"/>
</dbReference>
<evidence type="ECO:0000256" key="3">
    <source>
        <dbReference type="ARBA" id="ARBA00022679"/>
    </source>
</evidence>
<dbReference type="SUPFAM" id="SSF53474">
    <property type="entry name" value="alpha/beta-Hydrolases"/>
    <property type="match status" value="1"/>
</dbReference>
<dbReference type="GO" id="GO:0005886">
    <property type="term" value="C:plasma membrane"/>
    <property type="evidence" value="ECO:0007669"/>
    <property type="project" value="TreeGrafter"/>
</dbReference>
<dbReference type="InterPro" id="IPR014031">
    <property type="entry name" value="Ketoacyl_synth_C"/>
</dbReference>
<sequence>MSPDHHGFHAPATALATDIAIVGMAGRFPGAPDLVSFWRNLREGVESVTTYSDADLLAAGVPKHLLDDPDYVRVGAPLADMELFDAALFGLTPREAAIMDPQHRHFLECAWEAIENAGYDTSRFPGPVGVFAGSGHNAYLPYNLLSNPDLVRSTGMFMLRHTGNDKDFLTTRLSYLLNLKGPSVAVQTACSSSLVAIHLAAQSLLALECDMALAGGVTIELPHRHGYLHEDGGVTSRDGHCRPFDRDASGTVFGSGVGMVVLRRLSDAIESGDHIHAVIKGSAINNDGSGKVGYFAPSVDGQAHAIMEALTIAGVAPDTISYVEAHGTGTPVGDPIEVAALTMAFRSGTADTNFCAIGSLKGNVGHLDTAAGVAGVIKVALALSEGELPPSINYSAPNDACGMEDGPFYVASALRPWTSTTKAPLRAGVSSLGVGGTNAHLIMEQAPPRRAAPPVDRPQLLVLSAASESALDAGAVALADHLALHPEQDLGSVAYTLDVGRKRLPYRRSVVATTREAAIAALRGSNGARPHAPQGPASARSIAFMFAGGGAQHPNMGLGLYRSEAVFRDAVCQCLDLLGGQQGSDLRTALYPPPAREAEAAAALERPSIGLPALFVIQYAQAKLWQSWGVVRAGMIGHSMGEYVVAHLAGVFTLGDALRLVQRRGQLFERLPPGAMLSVPLGVDDLAPHLPPVVSIAAINGERATVVSGPVEAITQLRLKLLEIETPSSLLRINVAAHSAMLEPMLPAFAEFLATIRLHPPKLAFVSSLTGRWVTADQVQDPAYWVRHLREPVRFHAGLACLLDGNDHVLLEVGPGRVLVGHALQHPSRAKTTAVIPSSRHVDDPVDDAVQMLDALGRLWAAGAPVDLDCLHAGTARLRVPLPTYRFDHVRHWIEPGRGAAVAEVGDPQQRRNDIADWFYCPSWIKTQPAPDADSCHTTLIFADRCKLGTRLAEAARLRGDAVVMAHAGRSFARLNDDEYRIRCDVPEDYARLIASLATDGKLPDLIYHLWSVTGAQAERDPMKSVDTTLALGFYSLLYLAQAIGADDASHAIDLVVVSDGMQRVCDEQAPSPTKATLLGPCRVIPRELPNIRARSVDVCLPSSGSASEAWLIDALLAEPYAEDHAETVALRHRERWVQQFAPARPSRRDKAPPRIKPGGTYVITGGLGEIGLALGQHLAATAKTQIGLVARKSLPPRELWPAMLTDRTRDARDVRCVRQILAMEQSGSRVLLVTADVADRRAMQKAIRDVRAAFGPIHGVFHAAGILDDGLIQLKDATGAARVLAPKVHGTLSLHAALAKETPDFVMLFSSVSASLGAAGQVDYAGATAFLDAFAQSEALKDSGTVVAVDWSQWQDIGMAAALARGGLSIDVIGDDAGTASDYPLLDTRLSSPREYRFATRFNARRHWLLDEHRVLGDGKALIPGTGFIEIIRAAADTIPRTNSGAPGIQDVLFLEPFFVEDDADRDLHLHFSRGADDMWQFELTSQSLAGATVAHVRGHLSHAAFADPDRLPIAAIRARCRGRAAIVPSAHMKFGPRWANVAEIAVGQSEALLTLALPPAFAADLDTPGIHPALLDLATAGAQMICLGLDPARDFFVPASYAQIRLYSPMTATMVSHVRLLPEASGADVACYDVTISDVHGLVIADIREFTMVRVQGRTMAAPEPAVPLARAPTCRGNSPTRASTHSTGIRTDEGMAVIDCLLAQSLGPQIVVAPQDFVASLAAARTPSAVSRGAARDGGGAGDDDPGRTAMTKTEGLIADMWRDMLGVDRLSPADNFFDLGGHSLLAVQFINKLRKRLGVPVPVTALIETPTLGALAARFEPAASPGLTDDEGSAARPAGLGRDAVMIAGGGRATPLFLVHDGLGEILLYRTLATRIGDERPIYGLQPEVRADGSFIHTAIATMAAAHIVKIRQVQPKGPYLLAGLCAGGVIAFEMARQLEDLGEAVWYVGIIDAADVEARERPFFVARLRLKRFAALLTVSRLSDLATVSREITAKAWRFLRYEHEDWRHRRRMQRQVNDLRAPPGHSTAAIAEGTPRITFLDLYKIAHRQHRPHGLLHNAHVVLYRAQAGTGAPDDMPFSEQFSDCALGWGARVADGVEILTVPGGHVSALQEPNVATLAEAIREGLYTGLSRGRSHSITAPSPAVAESDDRPSRALAEMVES</sequence>
<feature type="active site" description="Proton acceptor; for dehydratase activity" evidence="7">
    <location>
        <position position="1414"/>
    </location>
</feature>